<feature type="compositionally biased region" description="Polar residues" evidence="1">
    <location>
        <begin position="609"/>
        <end position="621"/>
    </location>
</feature>
<feature type="compositionally biased region" description="Polar residues" evidence="1">
    <location>
        <begin position="259"/>
        <end position="275"/>
    </location>
</feature>
<feature type="compositionally biased region" description="Basic and acidic residues" evidence="1">
    <location>
        <begin position="410"/>
        <end position="423"/>
    </location>
</feature>
<feature type="compositionally biased region" description="Low complexity" evidence="1">
    <location>
        <begin position="131"/>
        <end position="142"/>
    </location>
</feature>
<feature type="compositionally biased region" description="Polar residues" evidence="1">
    <location>
        <begin position="338"/>
        <end position="348"/>
    </location>
</feature>
<organism evidence="2 3">
    <name type="scientific">Owenia fusiformis</name>
    <name type="common">Polychaete worm</name>
    <dbReference type="NCBI Taxonomy" id="6347"/>
    <lineage>
        <taxon>Eukaryota</taxon>
        <taxon>Metazoa</taxon>
        <taxon>Spiralia</taxon>
        <taxon>Lophotrochozoa</taxon>
        <taxon>Annelida</taxon>
        <taxon>Polychaeta</taxon>
        <taxon>Sedentaria</taxon>
        <taxon>Canalipalpata</taxon>
        <taxon>Sabellida</taxon>
        <taxon>Oweniida</taxon>
        <taxon>Oweniidae</taxon>
        <taxon>Owenia</taxon>
    </lineage>
</organism>
<feature type="compositionally biased region" description="Polar residues" evidence="1">
    <location>
        <begin position="424"/>
        <end position="439"/>
    </location>
</feature>
<reference evidence="2" key="1">
    <citation type="submission" date="2022-03" db="EMBL/GenBank/DDBJ databases">
        <authorList>
            <person name="Martin C."/>
        </authorList>
    </citation>
    <scope>NUCLEOTIDE SEQUENCE</scope>
</reference>
<feature type="region of interest" description="Disordered" evidence="1">
    <location>
        <begin position="379"/>
        <end position="439"/>
    </location>
</feature>
<feature type="region of interest" description="Disordered" evidence="1">
    <location>
        <begin position="1"/>
        <end position="144"/>
    </location>
</feature>
<dbReference type="Proteomes" id="UP000749559">
    <property type="component" value="Unassembled WGS sequence"/>
</dbReference>
<feature type="compositionally biased region" description="Polar residues" evidence="1">
    <location>
        <begin position="236"/>
        <end position="245"/>
    </location>
</feature>
<evidence type="ECO:0000313" key="3">
    <source>
        <dbReference type="Proteomes" id="UP000749559"/>
    </source>
</evidence>
<feature type="compositionally biased region" description="Low complexity" evidence="1">
    <location>
        <begin position="582"/>
        <end position="593"/>
    </location>
</feature>
<evidence type="ECO:0000256" key="1">
    <source>
        <dbReference type="SAM" id="MobiDB-lite"/>
    </source>
</evidence>
<dbReference type="AlphaFoldDB" id="A0A8S4NBU2"/>
<feature type="compositionally biased region" description="Polar residues" evidence="1">
    <location>
        <begin position="398"/>
        <end position="409"/>
    </location>
</feature>
<feature type="non-terminal residue" evidence="2">
    <location>
        <position position="1"/>
    </location>
</feature>
<feature type="compositionally biased region" description="Basic and acidic residues" evidence="1">
    <location>
        <begin position="386"/>
        <end position="396"/>
    </location>
</feature>
<feature type="compositionally biased region" description="Low complexity" evidence="1">
    <location>
        <begin position="42"/>
        <end position="51"/>
    </location>
</feature>
<proteinExistence type="predicted"/>
<feature type="compositionally biased region" description="Basic and acidic residues" evidence="1">
    <location>
        <begin position="13"/>
        <end position="23"/>
    </location>
</feature>
<comment type="caution">
    <text evidence="2">The sequence shown here is derived from an EMBL/GenBank/DDBJ whole genome shotgun (WGS) entry which is preliminary data.</text>
</comment>
<feature type="compositionally biased region" description="Low complexity" evidence="1">
    <location>
        <begin position="223"/>
        <end position="232"/>
    </location>
</feature>
<accession>A0A8S4NBU2</accession>
<dbReference type="EMBL" id="CAIIXF020000003">
    <property type="protein sequence ID" value="CAH1778651.1"/>
    <property type="molecule type" value="Genomic_DNA"/>
</dbReference>
<feature type="compositionally biased region" description="Polar residues" evidence="1">
    <location>
        <begin position="485"/>
        <end position="501"/>
    </location>
</feature>
<gene>
    <name evidence="2" type="ORF">OFUS_LOCUS5542</name>
</gene>
<evidence type="ECO:0000313" key="2">
    <source>
        <dbReference type="EMBL" id="CAH1778651.1"/>
    </source>
</evidence>
<feature type="region of interest" description="Disordered" evidence="1">
    <location>
        <begin position="469"/>
        <end position="667"/>
    </location>
</feature>
<feature type="compositionally biased region" description="Polar residues" evidence="1">
    <location>
        <begin position="64"/>
        <end position="73"/>
    </location>
</feature>
<sequence length="683" mass="73718">IIDKAIDAVSENNKPDTSEESLHSIKTHSLPTLSKSGETKSDSSSISPSKSGLNKKTKPKNKPMGNTKQTESPYGNLKPPPVRGKPEKKKTQPKDGTSAALDSVPKKTSLPPVQQRVQEQKIRSRPSSYKSDVSITSSVTSSKLANEAVASALKYGMNALGKSGQKSREGSASRRKTSAQLKPKPNGLLKATPNSIHSSRSSLTEVTSRASSPRGADDDSDVASDSSDVDAVPVNAENTNNTIGRSTIDVHESERSEKVNNNATPSLTSRTGSEMSVTSSVLANNAVSAALKFGIDQLASNNEGPFQEEESEPVEKGTNEVEDHESINVNDESKRTDNNATPSLTSRTGSAISVTSSVLANKAVSAALKHGLEQLNTITKQDSLQEEERERTRENDVQENLNLDNSTKQESVELKDDASESVKRNTTPSLTSRTGSEVSVTSSILANHAVSSALKYGLEQLNTSNTHEALEEEPTGFQGEKSKSKTGSTFLTEQDNSSQNSHHLRSKESDNTVDDFVQIEKDKPNNQTAVPTKRVATSDDITENDVINDTPKPYDEDSDPNINNKRESIKPRISIIDDNDNEININSDASNDNTPIDNNSENEKLDSLWTDSNIDLDSSLTKRPPSGRGKRPGLGRKYSTNSSLNLLSGEETDDATPKSPIPWTNRSTTPVLVMNNNNEAVVL</sequence>
<feature type="region of interest" description="Disordered" evidence="1">
    <location>
        <begin position="160"/>
        <end position="277"/>
    </location>
</feature>
<protein>
    <submittedName>
        <fullName evidence="2">Uncharacterized protein</fullName>
    </submittedName>
</protein>
<feature type="region of interest" description="Disordered" evidence="1">
    <location>
        <begin position="300"/>
        <end position="348"/>
    </location>
</feature>
<name>A0A8S4NBU2_OWEFU</name>
<keyword evidence="3" id="KW-1185">Reference proteome</keyword>
<feature type="compositionally biased region" description="Basic and acidic residues" evidence="1">
    <location>
        <begin position="313"/>
        <end position="337"/>
    </location>
</feature>
<feature type="compositionally biased region" description="Polar residues" evidence="1">
    <location>
        <begin position="192"/>
        <end position="211"/>
    </location>
</feature>
<feature type="compositionally biased region" description="Basic and acidic residues" evidence="1">
    <location>
        <begin position="248"/>
        <end position="258"/>
    </location>
</feature>